<keyword evidence="1" id="KW-1133">Transmembrane helix</keyword>
<evidence type="ECO:0000313" key="3">
    <source>
        <dbReference type="Proteomes" id="UP000054516"/>
    </source>
</evidence>
<keyword evidence="1" id="KW-0812">Transmembrane</keyword>
<evidence type="ECO:0000256" key="1">
    <source>
        <dbReference type="SAM" id="Phobius"/>
    </source>
</evidence>
<sequence>MDDQHDCDIHHLQITPGVELVPGSYDADVLIQFVEDIIEYDGVTPEQTVRIAQIIDEYSQANTDKMTVEEIQVFYETMMVLIDKHFFHGVLTQGEKPHLKLRVDGRSHVLVAGYAMQPTKYTPSRAVLYLRHPITGARVAKRRMLTTLVHEMVHALCLVFFNYCEEVHSDEVLMQDDGHGWLWSDTYHAVLERLRAFHPVLRDLDDREDCSVPAAFIKLYYRWACGRSWIRREYDALQAPPPPNLPPGWELIPHRRIITGQAWMEHTYGDFTNFAASRVPYPQTVYRAICGAGFVMLTVAMAFIVHLVQSGRLLGE</sequence>
<dbReference type="Proteomes" id="UP000054516">
    <property type="component" value="Unassembled WGS sequence"/>
</dbReference>
<gene>
    <name evidence="2" type="ORF">SAMD00023353_4800070</name>
</gene>
<protein>
    <recommendedName>
        <fullName evidence="4">SprT-like domain-containing protein</fullName>
    </recommendedName>
</protein>
<keyword evidence="3" id="KW-1185">Reference proteome</keyword>
<feature type="transmembrane region" description="Helical" evidence="1">
    <location>
        <begin position="285"/>
        <end position="308"/>
    </location>
</feature>
<accession>A0A1W2TQH7</accession>
<organism evidence="2">
    <name type="scientific">Rosellinia necatrix</name>
    <name type="common">White root-rot fungus</name>
    <dbReference type="NCBI Taxonomy" id="77044"/>
    <lineage>
        <taxon>Eukaryota</taxon>
        <taxon>Fungi</taxon>
        <taxon>Dikarya</taxon>
        <taxon>Ascomycota</taxon>
        <taxon>Pezizomycotina</taxon>
        <taxon>Sordariomycetes</taxon>
        <taxon>Xylariomycetidae</taxon>
        <taxon>Xylariales</taxon>
        <taxon>Xylariaceae</taxon>
        <taxon>Rosellinia</taxon>
    </lineage>
</organism>
<evidence type="ECO:0000313" key="2">
    <source>
        <dbReference type="EMBL" id="GAP90675.1"/>
    </source>
</evidence>
<reference evidence="2" key="1">
    <citation type="submission" date="2016-03" db="EMBL/GenBank/DDBJ databases">
        <title>Draft genome sequence of Rosellinia necatrix.</title>
        <authorList>
            <person name="Kanematsu S."/>
        </authorList>
    </citation>
    <scope>NUCLEOTIDE SEQUENCE [LARGE SCALE GENOMIC DNA]</scope>
    <source>
        <strain evidence="2">W97</strain>
    </source>
</reference>
<dbReference type="AlphaFoldDB" id="A0A1W2TQH7"/>
<evidence type="ECO:0008006" key="4">
    <source>
        <dbReference type="Google" id="ProtNLM"/>
    </source>
</evidence>
<name>A0A1W2TQH7_ROSNE</name>
<keyword evidence="1" id="KW-0472">Membrane</keyword>
<dbReference type="EMBL" id="DF977493">
    <property type="protein sequence ID" value="GAP90675.1"/>
    <property type="molecule type" value="Genomic_DNA"/>
</dbReference>
<proteinExistence type="predicted"/>
<dbReference type="OrthoDB" id="4748384at2759"/>